<dbReference type="Proteomes" id="UP000277204">
    <property type="component" value="Unassembled WGS sequence"/>
</dbReference>
<dbReference type="AlphaFoldDB" id="A0A183MQK6"/>
<evidence type="ECO:0000313" key="2">
    <source>
        <dbReference type="Proteomes" id="UP000277204"/>
    </source>
</evidence>
<proteinExistence type="predicted"/>
<accession>A0A183MQK6</accession>
<sequence length="85" mass="9794">MIAQDRVRWRMLVGGLCSSTRNNGRKYNYNLRKDVKEIPYTTQLYNTSLCANLIPVLNNVSPSQLEKHILLITINLKLKSFIPCV</sequence>
<evidence type="ECO:0000313" key="1">
    <source>
        <dbReference type="EMBL" id="VDP27412.1"/>
    </source>
</evidence>
<gene>
    <name evidence="1" type="ORF">SMRZ_LOCUS18331</name>
</gene>
<protein>
    <submittedName>
        <fullName evidence="1">Uncharacterized protein</fullName>
    </submittedName>
</protein>
<name>A0A183MQK6_9TREM</name>
<keyword evidence="2" id="KW-1185">Reference proteome</keyword>
<dbReference type="EMBL" id="UZAI01017620">
    <property type="protein sequence ID" value="VDP27412.1"/>
    <property type="molecule type" value="Genomic_DNA"/>
</dbReference>
<organism evidence="1 2">
    <name type="scientific">Schistosoma margrebowiei</name>
    <dbReference type="NCBI Taxonomy" id="48269"/>
    <lineage>
        <taxon>Eukaryota</taxon>
        <taxon>Metazoa</taxon>
        <taxon>Spiralia</taxon>
        <taxon>Lophotrochozoa</taxon>
        <taxon>Platyhelminthes</taxon>
        <taxon>Trematoda</taxon>
        <taxon>Digenea</taxon>
        <taxon>Strigeidida</taxon>
        <taxon>Schistosomatoidea</taxon>
        <taxon>Schistosomatidae</taxon>
        <taxon>Schistosoma</taxon>
    </lineage>
</organism>
<reference evidence="1 2" key="1">
    <citation type="submission" date="2018-11" db="EMBL/GenBank/DDBJ databases">
        <authorList>
            <consortium name="Pathogen Informatics"/>
        </authorList>
    </citation>
    <scope>NUCLEOTIDE SEQUENCE [LARGE SCALE GENOMIC DNA]</scope>
    <source>
        <strain evidence="1 2">Zambia</strain>
    </source>
</reference>